<dbReference type="Gene3D" id="3.40.50.1820">
    <property type="entry name" value="alpha/beta hydrolase"/>
    <property type="match status" value="1"/>
</dbReference>
<dbReference type="Proteomes" id="UP000263993">
    <property type="component" value="Unassembled WGS sequence"/>
</dbReference>
<dbReference type="GO" id="GO:0016787">
    <property type="term" value="F:hydrolase activity"/>
    <property type="evidence" value="ECO:0007669"/>
    <property type="project" value="UniProtKB-KW"/>
</dbReference>
<accession>A0A371B8N1</accession>
<protein>
    <submittedName>
        <fullName evidence="2">Dienelactone hydrolase family protein</fullName>
    </submittedName>
</protein>
<dbReference type="Pfam" id="PF01738">
    <property type="entry name" value="DLH"/>
    <property type="match status" value="1"/>
</dbReference>
<proteinExistence type="predicted"/>
<dbReference type="InterPro" id="IPR002925">
    <property type="entry name" value="Dienelactn_hydro"/>
</dbReference>
<dbReference type="EMBL" id="QRGO01000001">
    <property type="protein sequence ID" value="RDV03914.1"/>
    <property type="molecule type" value="Genomic_DNA"/>
</dbReference>
<sequence>MGTKLTLTASDNHTLGAYRADPTGTPKGGMVVIQEIFGVNKNIRHVCDTLAEHGYVAIAPAVFDRFQRDFDSGYSADEIAHARSFLGGLNWDHMMADTSAAKDNLKGVGPIGIIGFCLGGSVAFLGACRVPGFAAAVSFYGGAIGKFADEKPKCPMQMHFGEKDESIPMSMIEDIKKKQPHAETYVYADAPHAFSNEDRPSFRPEAADLAWKRTYEFLAKNLK</sequence>
<keyword evidence="2" id="KW-0378">Hydrolase</keyword>
<evidence type="ECO:0000259" key="1">
    <source>
        <dbReference type="Pfam" id="PF01738"/>
    </source>
</evidence>
<gene>
    <name evidence="2" type="ORF">DXH78_04525</name>
</gene>
<feature type="domain" description="Dienelactone hydrolase" evidence="1">
    <location>
        <begin position="16"/>
        <end position="220"/>
    </location>
</feature>
<name>A0A371B8N1_9BRAD</name>
<dbReference type="OrthoDB" id="9771666at2"/>
<dbReference type="PANTHER" id="PTHR46623">
    <property type="entry name" value="CARBOXYMETHYLENEBUTENOLIDASE-RELATED"/>
    <property type="match status" value="1"/>
</dbReference>
<dbReference type="PANTHER" id="PTHR46623:SF6">
    <property type="entry name" value="ALPHA_BETA-HYDROLASES SUPERFAMILY PROTEIN"/>
    <property type="match status" value="1"/>
</dbReference>
<keyword evidence="3" id="KW-1185">Reference proteome</keyword>
<dbReference type="InterPro" id="IPR029058">
    <property type="entry name" value="AB_hydrolase_fold"/>
</dbReference>
<evidence type="ECO:0000313" key="3">
    <source>
        <dbReference type="Proteomes" id="UP000263993"/>
    </source>
</evidence>
<dbReference type="RefSeq" id="WP_115515940.1">
    <property type="nucleotide sequence ID" value="NZ_QRGO01000001.1"/>
</dbReference>
<dbReference type="AlphaFoldDB" id="A0A371B8N1"/>
<dbReference type="SUPFAM" id="SSF53474">
    <property type="entry name" value="alpha/beta-Hydrolases"/>
    <property type="match status" value="1"/>
</dbReference>
<comment type="caution">
    <text evidence="2">The sequence shown here is derived from an EMBL/GenBank/DDBJ whole genome shotgun (WGS) entry which is preliminary data.</text>
</comment>
<evidence type="ECO:0000313" key="2">
    <source>
        <dbReference type="EMBL" id="RDV03914.1"/>
    </source>
</evidence>
<organism evidence="2 3">
    <name type="scientific">Undibacter mobilis</name>
    <dbReference type="NCBI Taxonomy" id="2292256"/>
    <lineage>
        <taxon>Bacteria</taxon>
        <taxon>Pseudomonadati</taxon>
        <taxon>Pseudomonadota</taxon>
        <taxon>Alphaproteobacteria</taxon>
        <taxon>Hyphomicrobiales</taxon>
        <taxon>Nitrobacteraceae</taxon>
        <taxon>Undibacter</taxon>
    </lineage>
</organism>
<reference evidence="3" key="1">
    <citation type="submission" date="2018-08" db="EMBL/GenBank/DDBJ databases">
        <authorList>
            <person name="Kim S.-J."/>
            <person name="Jung G.-Y."/>
        </authorList>
    </citation>
    <scope>NUCLEOTIDE SEQUENCE [LARGE SCALE GENOMIC DNA]</scope>
    <source>
        <strain evidence="3">GY_H</strain>
    </source>
</reference>
<dbReference type="InterPro" id="IPR051049">
    <property type="entry name" value="Dienelactone_hydrolase-like"/>
</dbReference>